<evidence type="ECO:0000256" key="1">
    <source>
        <dbReference type="SAM" id="Phobius"/>
    </source>
</evidence>
<keyword evidence="5" id="KW-1185">Reference proteome</keyword>
<dbReference type="OrthoDB" id="439770at2759"/>
<dbReference type="InterPro" id="IPR035897">
    <property type="entry name" value="Toll_tir_struct_dom_sf"/>
</dbReference>
<comment type="caution">
    <text evidence="2">The sequence shown here is derived from an EMBL/GenBank/DDBJ whole genome shotgun (WGS) entry which is preliminary data.</text>
</comment>
<evidence type="ECO:0000313" key="2">
    <source>
        <dbReference type="EMBL" id="CAI4006687.1"/>
    </source>
</evidence>
<dbReference type="EMBL" id="CAMXCT020003881">
    <property type="protein sequence ID" value="CAL1160062.1"/>
    <property type="molecule type" value="Genomic_DNA"/>
</dbReference>
<dbReference type="SUPFAM" id="SSF52200">
    <property type="entry name" value="Toll/Interleukin receptor TIR domain"/>
    <property type="match status" value="1"/>
</dbReference>
<protein>
    <submittedName>
        <fullName evidence="2">Uncharacterized protein</fullName>
    </submittedName>
</protein>
<keyword evidence="1" id="KW-0812">Transmembrane</keyword>
<feature type="transmembrane region" description="Helical" evidence="1">
    <location>
        <begin position="475"/>
        <end position="492"/>
    </location>
</feature>
<feature type="transmembrane region" description="Helical" evidence="1">
    <location>
        <begin position="250"/>
        <end position="274"/>
    </location>
</feature>
<accession>A0A9P1GDF4</accession>
<name>A0A9P1GDF4_9DINO</name>
<dbReference type="EMBL" id="CAMXCT010006651">
    <property type="protein sequence ID" value="CAI4017693.1"/>
    <property type="molecule type" value="Genomic_DNA"/>
</dbReference>
<keyword evidence="1" id="KW-0472">Membrane</keyword>
<dbReference type="EMBL" id="CAMXCT030003881">
    <property type="protein sequence ID" value="CAL4793999.1"/>
    <property type="molecule type" value="Genomic_DNA"/>
</dbReference>
<organism evidence="2">
    <name type="scientific">Cladocopium goreaui</name>
    <dbReference type="NCBI Taxonomy" id="2562237"/>
    <lineage>
        <taxon>Eukaryota</taxon>
        <taxon>Sar</taxon>
        <taxon>Alveolata</taxon>
        <taxon>Dinophyceae</taxon>
        <taxon>Suessiales</taxon>
        <taxon>Symbiodiniaceae</taxon>
        <taxon>Cladocopium</taxon>
    </lineage>
</organism>
<feature type="transmembrane region" description="Helical" evidence="1">
    <location>
        <begin position="411"/>
        <end position="433"/>
    </location>
</feature>
<evidence type="ECO:0000313" key="5">
    <source>
        <dbReference type="Proteomes" id="UP001152797"/>
    </source>
</evidence>
<dbReference type="AlphaFoldDB" id="A0A9P1GDF4"/>
<feature type="transmembrane region" description="Helical" evidence="1">
    <location>
        <begin position="215"/>
        <end position="238"/>
    </location>
</feature>
<gene>
    <name evidence="2" type="ORF">C1SCF055_LOCUS32304</name>
    <name evidence="3" type="ORF">C1SCF055_LOCUS42317</name>
</gene>
<feature type="transmembrane region" description="Helical" evidence="1">
    <location>
        <begin position="120"/>
        <end position="137"/>
    </location>
</feature>
<dbReference type="EMBL" id="CAMXCT010003881">
    <property type="protein sequence ID" value="CAI4006687.1"/>
    <property type="molecule type" value="Genomic_DNA"/>
</dbReference>
<dbReference type="EMBL" id="CAMXCT020006651">
    <property type="protein sequence ID" value="CAL1171068.1"/>
    <property type="molecule type" value="Genomic_DNA"/>
</dbReference>
<feature type="transmembrane region" description="Helical" evidence="1">
    <location>
        <begin position="85"/>
        <end position="108"/>
    </location>
</feature>
<proteinExistence type="predicted"/>
<dbReference type="Proteomes" id="UP001152797">
    <property type="component" value="Unassembled WGS sequence"/>
</dbReference>
<evidence type="ECO:0000313" key="4">
    <source>
        <dbReference type="EMBL" id="CAL1160062.1"/>
    </source>
</evidence>
<dbReference type="EMBL" id="CAMXCT030006651">
    <property type="protein sequence ID" value="CAL4805005.1"/>
    <property type="molecule type" value="Genomic_DNA"/>
</dbReference>
<reference evidence="2" key="1">
    <citation type="submission" date="2022-10" db="EMBL/GenBank/DDBJ databases">
        <authorList>
            <person name="Chen Y."/>
            <person name="Dougan E. K."/>
            <person name="Chan C."/>
            <person name="Rhodes N."/>
            <person name="Thang M."/>
        </authorList>
    </citation>
    <scope>NUCLEOTIDE SEQUENCE</scope>
</reference>
<evidence type="ECO:0000313" key="3">
    <source>
        <dbReference type="EMBL" id="CAI4017693.1"/>
    </source>
</evidence>
<reference evidence="4" key="2">
    <citation type="submission" date="2024-04" db="EMBL/GenBank/DDBJ databases">
        <authorList>
            <person name="Chen Y."/>
            <person name="Shah S."/>
            <person name="Dougan E. K."/>
            <person name="Thang M."/>
            <person name="Chan C."/>
        </authorList>
    </citation>
    <scope>NUCLEOTIDE SEQUENCE [LARGE SCALE GENOMIC DNA]</scope>
</reference>
<sequence length="545" mass="61966">MDSPSELEGAVSPTASLRSDLEGELLRGVRLELCLAGWGRHFSQSKEAMYSIDPEKYKLSQQTDHIDNFLSHDWASGRSGKFLTLLWISNIRPAILVTFMVSCLIAFLREFYWELTGGKWRAEVVPLLIFIVVLCFWQRMRALLMKGQVVFLDRLCIAQYDPELKQKGISALAGFLRNSSTLTVLWSPRWITRLWCVYELATYLSNPGKAKSIRFVPVTLGASFMSVVLFYVLIVFGVQTTLDLLERKAFLGLLLFELALVLILTLGIAISTLIETMHDFAKLAGQIKVFRVQESECFCCSNNHRHPHTGRLMQCDRDQIYQKIQKWCATEDNKVDQLNSSLERFNTLVQEKLSSAVLEQFRGGPMQFSHVMEVACVCIFPDIVHRVHFMMRPDLSGVSYAAFCLRIAMQWSINALALTGAIRAFVLLSGLLIPRMYQRSRFGLALTMAGGCIMMVNVIWVPFWLVFLFTEQTSLLPAVPYLAAVALNALLWQPCLYQLTLPEYPVNSRVCPPNHDTDLWIPENQDSSVEPLDHEHHDPIEKVSL</sequence>
<feature type="transmembrane region" description="Helical" evidence="1">
    <location>
        <begin position="445"/>
        <end position="469"/>
    </location>
</feature>
<keyword evidence="1" id="KW-1133">Transmembrane helix</keyword>